<reference evidence="5" key="1">
    <citation type="submission" date="2023-03" db="EMBL/GenBank/DDBJ databases">
        <title>Draft assemblies of triclosan tolerant bacteria isolated from returned activated sludge.</title>
        <authorList>
            <person name="Van Hamelsveld S."/>
        </authorList>
    </citation>
    <scope>NUCLEOTIDE SEQUENCE</scope>
    <source>
        <strain evidence="5">GW210015_S63</strain>
    </source>
</reference>
<feature type="domain" description="GntR C-terminal" evidence="4">
    <location>
        <begin position="5"/>
        <end position="49"/>
    </location>
</feature>
<organism evidence="5 6">
    <name type="scientific">Pseudomonas citronellolis</name>
    <dbReference type="NCBI Taxonomy" id="53408"/>
    <lineage>
        <taxon>Bacteria</taxon>
        <taxon>Pseudomonadati</taxon>
        <taxon>Pseudomonadota</taxon>
        <taxon>Gammaproteobacteria</taxon>
        <taxon>Pseudomonadales</taxon>
        <taxon>Pseudomonadaceae</taxon>
        <taxon>Pseudomonas</taxon>
    </lineage>
</organism>
<dbReference type="GO" id="GO:0003677">
    <property type="term" value="F:DNA binding"/>
    <property type="evidence" value="ECO:0007669"/>
    <property type="project" value="UniProtKB-KW"/>
</dbReference>
<protein>
    <submittedName>
        <fullName evidence="5">FCD domain-containing protein</fullName>
    </submittedName>
</protein>
<dbReference type="Pfam" id="PF07729">
    <property type="entry name" value="FCD"/>
    <property type="match status" value="1"/>
</dbReference>
<dbReference type="SUPFAM" id="SSF48008">
    <property type="entry name" value="GntR ligand-binding domain-like"/>
    <property type="match status" value="1"/>
</dbReference>
<evidence type="ECO:0000256" key="3">
    <source>
        <dbReference type="ARBA" id="ARBA00023163"/>
    </source>
</evidence>
<dbReference type="RefSeq" id="WP_276216070.1">
    <property type="nucleotide sequence ID" value="NZ_JARJLR010000476.1"/>
</dbReference>
<keyword evidence="1" id="KW-0805">Transcription regulation</keyword>
<dbReference type="AlphaFoldDB" id="A0AAW6PF32"/>
<comment type="caution">
    <text evidence="5">The sequence shown here is derived from an EMBL/GenBank/DDBJ whole genome shotgun (WGS) entry which is preliminary data.</text>
</comment>
<evidence type="ECO:0000256" key="2">
    <source>
        <dbReference type="ARBA" id="ARBA00023125"/>
    </source>
</evidence>
<gene>
    <name evidence="5" type="ORF">P3W55_28485</name>
</gene>
<dbReference type="InterPro" id="IPR008920">
    <property type="entry name" value="TF_FadR/GntR_C"/>
</dbReference>
<keyword evidence="3" id="KW-0804">Transcription</keyword>
<evidence type="ECO:0000259" key="4">
    <source>
        <dbReference type="Pfam" id="PF07729"/>
    </source>
</evidence>
<name>A0AAW6PF32_9PSED</name>
<keyword evidence="2" id="KW-0238">DNA-binding</keyword>
<dbReference type="InterPro" id="IPR011711">
    <property type="entry name" value="GntR_C"/>
</dbReference>
<proteinExistence type="predicted"/>
<dbReference type="Gene3D" id="1.20.120.530">
    <property type="entry name" value="GntR ligand-binding domain-like"/>
    <property type="match status" value="1"/>
</dbReference>
<evidence type="ECO:0000256" key="1">
    <source>
        <dbReference type="ARBA" id="ARBA00023015"/>
    </source>
</evidence>
<accession>A0AAW6PF32</accession>
<dbReference type="EMBL" id="JARJLR010000476">
    <property type="protein sequence ID" value="MDF3845662.1"/>
    <property type="molecule type" value="Genomic_DNA"/>
</dbReference>
<dbReference type="Proteomes" id="UP001220662">
    <property type="component" value="Unassembled WGS sequence"/>
</dbReference>
<sequence length="113" mass="12703">MQSTDLYRRWARASSGDERDVAREHRDILDAVLQRDVERACELLRHHYEETARIVLAVGLVSGLGLRCASTLSASCVEHLPDDRAGGVERRRARRVADLFDVDAFGRPVMQSA</sequence>
<evidence type="ECO:0000313" key="6">
    <source>
        <dbReference type="Proteomes" id="UP001220662"/>
    </source>
</evidence>
<evidence type="ECO:0000313" key="5">
    <source>
        <dbReference type="EMBL" id="MDF3845662.1"/>
    </source>
</evidence>